<feature type="non-terminal residue" evidence="1">
    <location>
        <position position="1"/>
    </location>
</feature>
<reference evidence="1" key="1">
    <citation type="journal article" date="2014" name="Front. Microbiol.">
        <title>High frequency of phylogenetically diverse reductive dehalogenase-homologous genes in deep subseafloor sedimentary metagenomes.</title>
        <authorList>
            <person name="Kawai M."/>
            <person name="Futagami T."/>
            <person name="Toyoda A."/>
            <person name="Takaki Y."/>
            <person name="Nishi S."/>
            <person name="Hori S."/>
            <person name="Arai W."/>
            <person name="Tsubouchi T."/>
            <person name="Morono Y."/>
            <person name="Uchiyama I."/>
            <person name="Ito T."/>
            <person name="Fujiyama A."/>
            <person name="Inagaki F."/>
            <person name="Takami H."/>
        </authorList>
    </citation>
    <scope>NUCLEOTIDE SEQUENCE</scope>
    <source>
        <strain evidence="1">Expedition CK06-06</strain>
    </source>
</reference>
<sequence length="259" mass="29254">RDSIGDIKDRELVLTAYGFTTEGNFEGKTIPRRVLDDEQLADKFDLSTEDIPHHISCLNQRLLEVREKRIRPGTDDKVLVAWNGWMDLVFLEAGGYLNNSNYTDMATRNLAFILSEMHKNGRLSRSWRSGKAAYGGYLEDYATTIIALLGLYNSNPDPAWFAAATQLSDTMIEHFLGSDGLFYDTRDDHESLLIRPREIQDNATPSGNALAAYALLQIAAYQGDGKLRDLVENMLGRVQSFVYQHPTAFSQWLYALDFA</sequence>
<dbReference type="PANTHER" id="PTHR42899">
    <property type="entry name" value="SPERMATOGENESIS-ASSOCIATED PROTEIN 20"/>
    <property type="match status" value="1"/>
</dbReference>
<comment type="caution">
    <text evidence="1">The sequence shown here is derived from an EMBL/GenBank/DDBJ whole genome shotgun (WGS) entry which is preliminary data.</text>
</comment>
<accession>X0VEL0</accession>
<protein>
    <recommendedName>
        <fullName evidence="2">Thioredoxin domain-containing protein</fullName>
    </recommendedName>
</protein>
<gene>
    <name evidence="1" type="ORF">S01H1_52508</name>
</gene>
<dbReference type="AlphaFoldDB" id="X0VEL0"/>
<name>X0VEL0_9ZZZZ</name>
<dbReference type="EMBL" id="BARS01033941">
    <property type="protein sequence ID" value="GAG16654.1"/>
    <property type="molecule type" value="Genomic_DNA"/>
</dbReference>
<dbReference type="InterPro" id="IPR024705">
    <property type="entry name" value="Ssp411"/>
</dbReference>
<dbReference type="PANTHER" id="PTHR42899:SF1">
    <property type="entry name" value="SPERMATOGENESIS-ASSOCIATED PROTEIN 20"/>
    <property type="match status" value="1"/>
</dbReference>
<proteinExistence type="predicted"/>
<evidence type="ECO:0000313" key="1">
    <source>
        <dbReference type="EMBL" id="GAG16654.1"/>
    </source>
</evidence>
<organism evidence="1">
    <name type="scientific">marine sediment metagenome</name>
    <dbReference type="NCBI Taxonomy" id="412755"/>
    <lineage>
        <taxon>unclassified sequences</taxon>
        <taxon>metagenomes</taxon>
        <taxon>ecological metagenomes</taxon>
    </lineage>
</organism>
<evidence type="ECO:0008006" key="2">
    <source>
        <dbReference type="Google" id="ProtNLM"/>
    </source>
</evidence>
<dbReference type="SUPFAM" id="SSF48208">
    <property type="entry name" value="Six-hairpin glycosidases"/>
    <property type="match status" value="1"/>
</dbReference>
<dbReference type="InterPro" id="IPR008928">
    <property type="entry name" value="6-hairpin_glycosidase_sf"/>
</dbReference>
<dbReference type="GO" id="GO:0005975">
    <property type="term" value="P:carbohydrate metabolic process"/>
    <property type="evidence" value="ECO:0007669"/>
    <property type="project" value="InterPro"/>
</dbReference>
<feature type="non-terminal residue" evidence="1">
    <location>
        <position position="259"/>
    </location>
</feature>